<comment type="caution">
    <text evidence="1">The sequence shown here is derived from an EMBL/GenBank/DDBJ whole genome shotgun (WGS) entry which is preliminary data.</text>
</comment>
<dbReference type="Proteomes" id="UP000434172">
    <property type="component" value="Unassembled WGS sequence"/>
</dbReference>
<name>A0A8H3ZLP2_9PEZI</name>
<sequence length="316" mass="35872">MEPHKIDWVGVFLFSYWNHKRKRPEEAKVVDGFILEFFKKSRPPMLLGANFESVSWGEALLDLICQLNAQFGCAPSDLHVNRHSPWLPIDFCSSLPGKTRPFVNWVGVEACIQILDDGGDTSQAMEQFLEHITSVYELLGINASNLTISEYWSGNMHLKAFERRHDVQPWGVPVSSPVEGPRRLSWLVHDTEVICSTLEGPVIRRIPIDFELSVHSSGAVQLELYHRVPSSVCLLGLFKLLHTLMLRWAMDKGVPRRDLSTLAGRLISEQERWSHGLVVSGGHLLIMEAWWRALQDFSLDRIRLLDIGVTQKLSSG</sequence>
<proteinExistence type="predicted"/>
<protein>
    <submittedName>
        <fullName evidence="1">Uncharacterized protein</fullName>
    </submittedName>
</protein>
<evidence type="ECO:0000313" key="1">
    <source>
        <dbReference type="EMBL" id="KAF0320197.1"/>
    </source>
</evidence>
<organism evidence="1 2">
    <name type="scientific">Colletotrichum asianum</name>
    <dbReference type="NCBI Taxonomy" id="702518"/>
    <lineage>
        <taxon>Eukaryota</taxon>
        <taxon>Fungi</taxon>
        <taxon>Dikarya</taxon>
        <taxon>Ascomycota</taxon>
        <taxon>Pezizomycotina</taxon>
        <taxon>Sordariomycetes</taxon>
        <taxon>Hypocreomycetidae</taxon>
        <taxon>Glomerellales</taxon>
        <taxon>Glomerellaceae</taxon>
        <taxon>Colletotrichum</taxon>
        <taxon>Colletotrichum gloeosporioides species complex</taxon>
    </lineage>
</organism>
<evidence type="ECO:0000313" key="2">
    <source>
        <dbReference type="Proteomes" id="UP000434172"/>
    </source>
</evidence>
<gene>
    <name evidence="1" type="ORF">GQ607_012618</name>
</gene>
<keyword evidence="2" id="KW-1185">Reference proteome</keyword>
<accession>A0A8H3ZLP2</accession>
<reference evidence="1 2" key="1">
    <citation type="submission" date="2019-12" db="EMBL/GenBank/DDBJ databases">
        <title>A genome sequence resource for the geographically widespread anthracnose pathogen Colletotrichum asianum.</title>
        <authorList>
            <person name="Meng Y."/>
        </authorList>
    </citation>
    <scope>NUCLEOTIDE SEQUENCE [LARGE SCALE GENOMIC DNA]</scope>
    <source>
        <strain evidence="1 2">ICMP 18580</strain>
    </source>
</reference>
<dbReference type="EMBL" id="WOWK01000086">
    <property type="protein sequence ID" value="KAF0320197.1"/>
    <property type="molecule type" value="Genomic_DNA"/>
</dbReference>
<dbReference type="AlphaFoldDB" id="A0A8H3ZLP2"/>